<evidence type="ECO:0000256" key="7">
    <source>
        <dbReference type="ARBA" id="ARBA00022824"/>
    </source>
</evidence>
<evidence type="ECO:0000313" key="12">
    <source>
        <dbReference type="EMBL" id="KAA8522023.1"/>
    </source>
</evidence>
<gene>
    <name evidence="12" type="ORF">F0562_012663</name>
</gene>
<evidence type="ECO:0000256" key="2">
    <source>
        <dbReference type="ARBA" id="ARBA00004687"/>
    </source>
</evidence>
<evidence type="ECO:0000313" key="13">
    <source>
        <dbReference type="Proteomes" id="UP000325577"/>
    </source>
</evidence>
<dbReference type="Proteomes" id="UP000325577">
    <property type="component" value="Linkage Group LG5"/>
</dbReference>
<reference evidence="12 13" key="1">
    <citation type="submission" date="2019-09" db="EMBL/GenBank/DDBJ databases">
        <title>A chromosome-level genome assembly of the Chinese tupelo Nyssa sinensis.</title>
        <authorList>
            <person name="Yang X."/>
            <person name="Kang M."/>
            <person name="Yang Y."/>
            <person name="Xiong H."/>
            <person name="Wang M."/>
            <person name="Zhang Z."/>
            <person name="Wang Z."/>
            <person name="Wu H."/>
            <person name="Ma T."/>
            <person name="Liu J."/>
            <person name="Xi Z."/>
        </authorList>
    </citation>
    <scope>NUCLEOTIDE SEQUENCE [LARGE SCALE GENOMIC DNA]</scope>
    <source>
        <strain evidence="12">J267</strain>
        <tissue evidence="12">Leaf</tissue>
    </source>
</reference>
<keyword evidence="5" id="KW-0337">GPI-anchor biosynthesis</keyword>
<keyword evidence="7" id="KW-0256">Endoplasmic reticulum</keyword>
<dbReference type="UniPathway" id="UPA00196"/>
<dbReference type="InterPro" id="IPR040039">
    <property type="entry name" value="PIGX"/>
</dbReference>
<keyword evidence="6 11" id="KW-0812">Transmembrane</keyword>
<keyword evidence="13" id="KW-1185">Reference proteome</keyword>
<dbReference type="EMBL" id="CM018048">
    <property type="protein sequence ID" value="KAA8522023.1"/>
    <property type="molecule type" value="Genomic_DNA"/>
</dbReference>
<dbReference type="OrthoDB" id="5546453at2759"/>
<evidence type="ECO:0000256" key="8">
    <source>
        <dbReference type="ARBA" id="ARBA00022989"/>
    </source>
</evidence>
<evidence type="ECO:0000256" key="3">
    <source>
        <dbReference type="ARBA" id="ARBA00004906"/>
    </source>
</evidence>
<feature type="transmembrane region" description="Helical" evidence="11">
    <location>
        <begin position="12"/>
        <end position="31"/>
    </location>
</feature>
<keyword evidence="8 11" id="KW-1133">Transmembrane helix</keyword>
<evidence type="ECO:0000256" key="4">
    <source>
        <dbReference type="ARBA" id="ARBA00010345"/>
    </source>
</evidence>
<evidence type="ECO:0000256" key="6">
    <source>
        <dbReference type="ARBA" id="ARBA00022692"/>
    </source>
</evidence>
<accession>A0A5J4ZTB7</accession>
<dbReference type="Gene3D" id="3.30.710.10">
    <property type="entry name" value="Potassium Channel Kv1.1, Chain A"/>
    <property type="match status" value="1"/>
</dbReference>
<comment type="similarity">
    <text evidence="4">Belongs to the PIGX family.</text>
</comment>
<protein>
    <submittedName>
        <fullName evidence="12">Uncharacterized protein</fullName>
    </submittedName>
</protein>
<evidence type="ECO:0000256" key="10">
    <source>
        <dbReference type="ARBA" id="ARBA00023180"/>
    </source>
</evidence>
<dbReference type="PANTHER" id="PTHR28650">
    <property type="entry name" value="PHOSPHATIDYLINOSITOL-GLYCAN BIOSYNTHESIS CLASS X PROTEIN"/>
    <property type="match status" value="1"/>
</dbReference>
<keyword evidence="10" id="KW-0325">Glycoprotein</keyword>
<dbReference type="AlphaFoldDB" id="A0A5J4ZTB7"/>
<comment type="pathway">
    <text evidence="2">Glycolipid biosynthesis; glycosylphosphatidylinositol-anchor biosynthesis.</text>
</comment>
<name>A0A5J4ZTB7_9ASTE</name>
<comment type="subcellular location">
    <subcellularLocation>
        <location evidence="1">Endoplasmic reticulum membrane</location>
        <topology evidence="1">Single-pass membrane protein</topology>
    </subcellularLocation>
</comment>
<evidence type="ECO:0000256" key="1">
    <source>
        <dbReference type="ARBA" id="ARBA00004389"/>
    </source>
</evidence>
<dbReference type="SMART" id="SM00780">
    <property type="entry name" value="PIG-X"/>
    <property type="match status" value="1"/>
</dbReference>
<evidence type="ECO:0000256" key="5">
    <source>
        <dbReference type="ARBA" id="ARBA00022502"/>
    </source>
</evidence>
<dbReference type="Pfam" id="PF08320">
    <property type="entry name" value="PIG-X"/>
    <property type="match status" value="1"/>
</dbReference>
<dbReference type="GO" id="GO:0006506">
    <property type="term" value="P:GPI anchor biosynthetic process"/>
    <property type="evidence" value="ECO:0007669"/>
    <property type="project" value="UniProtKB-UniPathway"/>
</dbReference>
<dbReference type="GO" id="GO:0005789">
    <property type="term" value="C:endoplasmic reticulum membrane"/>
    <property type="evidence" value="ECO:0007669"/>
    <property type="project" value="UniProtKB-SubCell"/>
</dbReference>
<evidence type="ECO:0000256" key="9">
    <source>
        <dbReference type="ARBA" id="ARBA00023136"/>
    </source>
</evidence>
<comment type="pathway">
    <text evidence="3">Protein modification; protein ubiquitination.</text>
</comment>
<keyword evidence="9 11" id="KW-0472">Membrane</keyword>
<dbReference type="InterPro" id="IPR011333">
    <property type="entry name" value="SKP1/BTB/POZ_sf"/>
</dbReference>
<organism evidence="12 13">
    <name type="scientific">Nyssa sinensis</name>
    <dbReference type="NCBI Taxonomy" id="561372"/>
    <lineage>
        <taxon>Eukaryota</taxon>
        <taxon>Viridiplantae</taxon>
        <taxon>Streptophyta</taxon>
        <taxon>Embryophyta</taxon>
        <taxon>Tracheophyta</taxon>
        <taxon>Spermatophyta</taxon>
        <taxon>Magnoliopsida</taxon>
        <taxon>eudicotyledons</taxon>
        <taxon>Gunneridae</taxon>
        <taxon>Pentapetalae</taxon>
        <taxon>asterids</taxon>
        <taxon>Cornales</taxon>
        <taxon>Nyssaceae</taxon>
        <taxon>Nyssa</taxon>
    </lineage>
</organism>
<evidence type="ECO:0000256" key="11">
    <source>
        <dbReference type="SAM" id="Phobius"/>
    </source>
</evidence>
<sequence>MEIQHFQVHIYLIVGIQVIFLAGIGSCMLTFSHSSEVGSCNSDFDENHSCMRALPSFEKYITESYFGRHASLVDLDFQDFIAHELPLGPCELFQEKLNIVPRLSVLHRHLIGEGSHRRLSSSIRVNIQPGSISEIPAHFCEAIIIERLPSGIFADPFELQHLLQHGVFRDAAVFGDTNLELPSVASNRSVVEIHMDVGPNVLSGQENRLEINIELPLHARYPPVGEHGFSRVEFGTPDLFIRCSISAESHNQSCLFMSNNDSAESKNILQLRQLWEIWWQLHLQVFLAICFLEHQIKWGERHAVAQIGLKFQADPPLGDPNKIITLPQNECQSYEFSAEKFEITPSIGHPSGCDMCGSSQDHSDALKLDLRLSSGLGSSEVGPSHPKEDIEAADEFHDADWSDLTESPLEELIHLRWFVDVTLDIAQDLLRAADQYLLEGLKRLCEYTIAQDISLENVTSMYELSEAFHAMSLRHTCILFILEQFDKFSARSGLLSELSCTRLLV</sequence>
<dbReference type="PANTHER" id="PTHR28650:SF1">
    <property type="entry name" value="PHOSPHATIDYLINOSITOL-GLYCAN BIOSYNTHESIS CLASS X PROTEIN"/>
    <property type="match status" value="1"/>
</dbReference>
<proteinExistence type="inferred from homology"/>
<dbReference type="InterPro" id="IPR013233">
    <property type="entry name" value="PIG-X/PBN1"/>
</dbReference>